<dbReference type="GO" id="GO:0003824">
    <property type="term" value="F:catalytic activity"/>
    <property type="evidence" value="ECO:0007669"/>
    <property type="project" value="UniProtKB-ARBA"/>
</dbReference>
<dbReference type="SMART" id="SM00304">
    <property type="entry name" value="HAMP"/>
    <property type="match status" value="1"/>
</dbReference>
<dbReference type="SUPFAM" id="SSF55785">
    <property type="entry name" value="PYP-like sensor domain (PAS domain)"/>
    <property type="match status" value="1"/>
</dbReference>
<dbReference type="SUPFAM" id="SSF55073">
    <property type="entry name" value="Nucleotide cyclase"/>
    <property type="match status" value="1"/>
</dbReference>
<feature type="domain" description="GGDEF" evidence="6">
    <location>
        <begin position="411"/>
        <end position="544"/>
    </location>
</feature>
<evidence type="ECO:0000259" key="6">
    <source>
        <dbReference type="PROSITE" id="PS50887"/>
    </source>
</evidence>
<feature type="transmembrane region" description="Helical" evidence="1">
    <location>
        <begin position="12"/>
        <end position="33"/>
    </location>
</feature>
<protein>
    <submittedName>
        <fullName evidence="7">PAS domain S-box-containing protein/diguanylate cyclase (GGDEF)-like protein</fullName>
    </submittedName>
</protein>
<dbReference type="SMART" id="SM00091">
    <property type="entry name" value="PAS"/>
    <property type="match status" value="1"/>
</dbReference>
<dbReference type="Pfam" id="PF00672">
    <property type="entry name" value="HAMP"/>
    <property type="match status" value="1"/>
</dbReference>
<keyword evidence="1" id="KW-0812">Transmembrane</keyword>
<dbReference type="InterPro" id="IPR035919">
    <property type="entry name" value="EAL_sf"/>
</dbReference>
<accession>A0A4R3YE64</accession>
<dbReference type="InterPro" id="IPR013767">
    <property type="entry name" value="PAS_fold"/>
</dbReference>
<dbReference type="Proteomes" id="UP000295367">
    <property type="component" value="Unassembled WGS sequence"/>
</dbReference>
<evidence type="ECO:0000259" key="4">
    <source>
        <dbReference type="PROSITE" id="PS50883"/>
    </source>
</evidence>
<evidence type="ECO:0000259" key="2">
    <source>
        <dbReference type="PROSITE" id="PS50112"/>
    </source>
</evidence>
<dbReference type="EMBL" id="SMCO01000001">
    <property type="protein sequence ID" value="TCV90437.1"/>
    <property type="molecule type" value="Genomic_DNA"/>
</dbReference>
<dbReference type="CDD" id="cd01948">
    <property type="entry name" value="EAL"/>
    <property type="match status" value="1"/>
</dbReference>
<dbReference type="PANTHER" id="PTHR44757:SF4">
    <property type="entry name" value="DIGUANYLATE CYCLASE DGCE-RELATED"/>
    <property type="match status" value="1"/>
</dbReference>
<dbReference type="GO" id="GO:0016020">
    <property type="term" value="C:membrane"/>
    <property type="evidence" value="ECO:0007669"/>
    <property type="project" value="InterPro"/>
</dbReference>
<feature type="transmembrane region" description="Helical" evidence="1">
    <location>
        <begin position="166"/>
        <end position="187"/>
    </location>
</feature>
<dbReference type="FunFam" id="3.30.70.270:FF:000001">
    <property type="entry name" value="Diguanylate cyclase domain protein"/>
    <property type="match status" value="1"/>
</dbReference>
<dbReference type="InterPro" id="IPR000700">
    <property type="entry name" value="PAS-assoc_C"/>
</dbReference>
<dbReference type="CDD" id="cd01949">
    <property type="entry name" value="GGDEF"/>
    <property type="match status" value="1"/>
</dbReference>
<dbReference type="Gene3D" id="3.30.70.270">
    <property type="match status" value="1"/>
</dbReference>
<feature type="domain" description="EAL" evidence="4">
    <location>
        <begin position="555"/>
        <end position="811"/>
    </location>
</feature>
<feature type="domain" description="PAS" evidence="2">
    <location>
        <begin position="249"/>
        <end position="297"/>
    </location>
</feature>
<name>A0A4R3YE64_9PROT</name>
<dbReference type="Gene3D" id="3.20.20.450">
    <property type="entry name" value="EAL domain"/>
    <property type="match status" value="1"/>
</dbReference>
<gene>
    <name evidence="7" type="ORF">EDC63_101410</name>
</gene>
<evidence type="ECO:0000259" key="3">
    <source>
        <dbReference type="PROSITE" id="PS50113"/>
    </source>
</evidence>
<dbReference type="PROSITE" id="PS50112">
    <property type="entry name" value="PAS"/>
    <property type="match status" value="1"/>
</dbReference>
<dbReference type="PROSITE" id="PS50887">
    <property type="entry name" value="GGDEF"/>
    <property type="match status" value="1"/>
</dbReference>
<dbReference type="SUPFAM" id="SSF158472">
    <property type="entry name" value="HAMP domain-like"/>
    <property type="match status" value="1"/>
</dbReference>
<dbReference type="SMART" id="SM00267">
    <property type="entry name" value="GGDEF"/>
    <property type="match status" value="1"/>
</dbReference>
<dbReference type="InterPro" id="IPR000014">
    <property type="entry name" value="PAS"/>
</dbReference>
<dbReference type="CDD" id="cd00130">
    <property type="entry name" value="PAS"/>
    <property type="match status" value="1"/>
</dbReference>
<dbReference type="InterPro" id="IPR035965">
    <property type="entry name" value="PAS-like_dom_sf"/>
</dbReference>
<dbReference type="PROSITE" id="PS50885">
    <property type="entry name" value="HAMP"/>
    <property type="match status" value="1"/>
</dbReference>
<dbReference type="InterPro" id="IPR003660">
    <property type="entry name" value="HAMP_dom"/>
</dbReference>
<dbReference type="NCBIfam" id="TIGR00254">
    <property type="entry name" value="GGDEF"/>
    <property type="match status" value="1"/>
</dbReference>
<dbReference type="GO" id="GO:0006355">
    <property type="term" value="P:regulation of DNA-templated transcription"/>
    <property type="evidence" value="ECO:0007669"/>
    <property type="project" value="InterPro"/>
</dbReference>
<evidence type="ECO:0000256" key="1">
    <source>
        <dbReference type="SAM" id="Phobius"/>
    </source>
</evidence>
<dbReference type="GO" id="GO:0007165">
    <property type="term" value="P:signal transduction"/>
    <property type="evidence" value="ECO:0007669"/>
    <property type="project" value="InterPro"/>
</dbReference>
<dbReference type="Gene3D" id="3.30.450.20">
    <property type="entry name" value="PAS domain"/>
    <property type="match status" value="1"/>
</dbReference>
<dbReference type="OrthoDB" id="9813903at2"/>
<dbReference type="Pfam" id="PF00563">
    <property type="entry name" value="EAL"/>
    <property type="match status" value="1"/>
</dbReference>
<dbReference type="RefSeq" id="WP_124947623.1">
    <property type="nucleotide sequence ID" value="NZ_BHVT01000073.1"/>
</dbReference>
<reference evidence="7 8" key="1">
    <citation type="submission" date="2019-03" db="EMBL/GenBank/DDBJ databases">
        <title>Genomic Encyclopedia of Type Strains, Phase IV (KMG-IV): sequencing the most valuable type-strain genomes for metagenomic binning, comparative biology and taxonomic classification.</title>
        <authorList>
            <person name="Goeker M."/>
        </authorList>
    </citation>
    <scope>NUCLEOTIDE SEQUENCE [LARGE SCALE GENOMIC DNA]</scope>
    <source>
        <strain evidence="7 8">DSM 100309</strain>
    </source>
</reference>
<dbReference type="InterPro" id="IPR001633">
    <property type="entry name" value="EAL_dom"/>
</dbReference>
<dbReference type="SMART" id="SM00086">
    <property type="entry name" value="PAC"/>
    <property type="match status" value="1"/>
</dbReference>
<dbReference type="SUPFAM" id="SSF141868">
    <property type="entry name" value="EAL domain-like"/>
    <property type="match status" value="1"/>
</dbReference>
<dbReference type="InterPro" id="IPR052155">
    <property type="entry name" value="Biofilm_reg_signaling"/>
</dbReference>
<organism evidence="7 8">
    <name type="scientific">Sulfurirhabdus autotrophica</name>
    <dbReference type="NCBI Taxonomy" id="1706046"/>
    <lineage>
        <taxon>Bacteria</taxon>
        <taxon>Pseudomonadati</taxon>
        <taxon>Pseudomonadota</taxon>
        <taxon>Betaproteobacteria</taxon>
        <taxon>Nitrosomonadales</taxon>
        <taxon>Sulfuricellaceae</taxon>
        <taxon>Sulfurirhabdus</taxon>
    </lineage>
</organism>
<evidence type="ECO:0000313" key="8">
    <source>
        <dbReference type="Proteomes" id="UP000295367"/>
    </source>
</evidence>
<dbReference type="AlphaFoldDB" id="A0A4R3YE64"/>
<dbReference type="InterPro" id="IPR043128">
    <property type="entry name" value="Rev_trsase/Diguanyl_cyclase"/>
</dbReference>
<dbReference type="Pfam" id="PF00989">
    <property type="entry name" value="PAS"/>
    <property type="match status" value="1"/>
</dbReference>
<keyword evidence="8" id="KW-1185">Reference proteome</keyword>
<keyword evidence="1" id="KW-1133">Transmembrane helix</keyword>
<evidence type="ECO:0000259" key="5">
    <source>
        <dbReference type="PROSITE" id="PS50885"/>
    </source>
</evidence>
<dbReference type="Pfam" id="PF00990">
    <property type="entry name" value="GGDEF"/>
    <property type="match status" value="1"/>
</dbReference>
<keyword evidence="1" id="KW-0472">Membrane</keyword>
<feature type="domain" description="HAMP" evidence="5">
    <location>
        <begin position="185"/>
        <end position="237"/>
    </location>
</feature>
<dbReference type="InterPro" id="IPR001610">
    <property type="entry name" value="PAC"/>
</dbReference>
<dbReference type="InterPro" id="IPR000160">
    <property type="entry name" value="GGDEF_dom"/>
</dbReference>
<feature type="domain" description="PAC" evidence="3">
    <location>
        <begin position="327"/>
        <end position="379"/>
    </location>
</feature>
<sequence>MFNRLFAPHRSIRTKLVLVSIVVEIFMLGLLLANSMRLLNQTLEEQTQAKIEAVTPLLDSAISARLFERDHVGITEILQKLMKSQFSNFQYIVIYDNLGEVYAQTGNIDIHKMPVIDKHVSTSIPSGVYNSMTALTLGHEKIGAVRFGLSLHSLITSRDNVLQQGLLIASIEVILTFILLSVGGYLLTRHIHTLMTATQEIAAGNNATQIPVSSRDEIGMLATNFNIMTQAIHDRIDALHLSERALFEEKELAEVTLHSIGDGVITTDVHGLIQYINPAAELIIGWESKLAKGRHIVEVYRTVDELTLTPLDNPASECLQEKTVISRQTQSVLIRKDGRQFAIEETASPILDRDGKMTGAVLVFHDVTASREFARQLEYQATHDALTGLVNRREFERRTMEALVDARENNHNHAMCYLDLDQFKIVNDTCGHSAGDELLRQLAHNLASEVRGINTIGRLGGDEFGLLIKKCSISEATRVAKGISECIKDFRFVWNDKIFEIGVSIGVVPIRPDSADISEIFSTADVACYIAKEKGRNLIHVSQVDDIEHARRQGEMQWSTRVTDALKENRFVLYYQKIIPLSSTTITDEKCEILVRMVDTDGKIIPPIKFIGAAERYHLISNLDRWVVRKALSLISQPDSSSVCNGIFSINLSGDSVGDLEFLQFVIQEIRISKVDPAKLCFEITETAAISNLSRAVQFISELKILGCKFSLDDFGSGLSSFAYLKALPIDYLKIDGAFVKNIAKDPNDRAMVTAINQVGHALGISTIAEFIEHHEINSVLKEIGVDMGQGYFIHMPEEFIIAQQSKSTDFIAK</sequence>
<dbReference type="PROSITE" id="PS50113">
    <property type="entry name" value="PAC"/>
    <property type="match status" value="1"/>
</dbReference>
<dbReference type="Gene3D" id="6.10.340.10">
    <property type="match status" value="1"/>
</dbReference>
<dbReference type="InterPro" id="IPR029787">
    <property type="entry name" value="Nucleotide_cyclase"/>
</dbReference>
<dbReference type="SMART" id="SM00052">
    <property type="entry name" value="EAL"/>
    <property type="match status" value="1"/>
</dbReference>
<comment type="caution">
    <text evidence="7">The sequence shown here is derived from an EMBL/GenBank/DDBJ whole genome shotgun (WGS) entry which is preliminary data.</text>
</comment>
<proteinExistence type="predicted"/>
<dbReference type="PROSITE" id="PS50883">
    <property type="entry name" value="EAL"/>
    <property type="match status" value="1"/>
</dbReference>
<evidence type="ECO:0000313" key="7">
    <source>
        <dbReference type="EMBL" id="TCV90437.1"/>
    </source>
</evidence>
<dbReference type="NCBIfam" id="TIGR00229">
    <property type="entry name" value="sensory_box"/>
    <property type="match status" value="1"/>
</dbReference>
<dbReference type="PANTHER" id="PTHR44757">
    <property type="entry name" value="DIGUANYLATE CYCLASE DGCP"/>
    <property type="match status" value="1"/>
</dbReference>
<dbReference type="CDD" id="cd06225">
    <property type="entry name" value="HAMP"/>
    <property type="match status" value="1"/>
</dbReference>